<protein>
    <submittedName>
        <fullName evidence="3">ACT domain-containing protein</fullName>
    </submittedName>
</protein>
<dbReference type="InterPro" id="IPR045865">
    <property type="entry name" value="ACT-like_dom_sf"/>
</dbReference>
<gene>
    <name evidence="3" type="ORF">QQX04_12160</name>
</gene>
<feature type="domain" description="CASTOR ACT" evidence="2">
    <location>
        <begin position="66"/>
        <end position="124"/>
    </location>
</feature>
<comment type="caution">
    <text evidence="3">The sequence shown here is derived from an EMBL/GenBank/DDBJ whole genome shotgun (WGS) entry which is preliminary data.</text>
</comment>
<dbReference type="InterPro" id="IPR018717">
    <property type="entry name" value="DUF2241"/>
</dbReference>
<dbReference type="Gene3D" id="3.30.2130.10">
    <property type="entry name" value="VC0802-like"/>
    <property type="match status" value="1"/>
</dbReference>
<evidence type="ECO:0000313" key="3">
    <source>
        <dbReference type="EMBL" id="MDN4473749.1"/>
    </source>
</evidence>
<organism evidence="3 4">
    <name type="scientific">Demequina zhanjiangensis</name>
    <dbReference type="NCBI Taxonomy" id="3051659"/>
    <lineage>
        <taxon>Bacteria</taxon>
        <taxon>Bacillati</taxon>
        <taxon>Actinomycetota</taxon>
        <taxon>Actinomycetes</taxon>
        <taxon>Micrococcales</taxon>
        <taxon>Demequinaceae</taxon>
        <taxon>Demequina</taxon>
    </lineage>
</organism>
<evidence type="ECO:0000259" key="2">
    <source>
        <dbReference type="Pfam" id="PF13840"/>
    </source>
</evidence>
<dbReference type="SUPFAM" id="SSF55021">
    <property type="entry name" value="ACT-like"/>
    <property type="match status" value="2"/>
</dbReference>
<proteinExistence type="predicted"/>
<evidence type="ECO:0000259" key="1">
    <source>
        <dbReference type="Pfam" id="PF10000"/>
    </source>
</evidence>
<dbReference type="RefSeq" id="WP_301129575.1">
    <property type="nucleotide sequence ID" value="NZ_JAUHPV010000007.1"/>
</dbReference>
<dbReference type="Proteomes" id="UP001172738">
    <property type="component" value="Unassembled WGS sequence"/>
</dbReference>
<dbReference type="Pfam" id="PF10000">
    <property type="entry name" value="ACT_3"/>
    <property type="match status" value="1"/>
</dbReference>
<reference evidence="3" key="1">
    <citation type="submission" date="2023-06" db="EMBL/GenBank/DDBJ databases">
        <title>SYSU T00b26.</title>
        <authorList>
            <person name="Gao L."/>
            <person name="Fang B.-Z."/>
            <person name="Li W.-J."/>
        </authorList>
    </citation>
    <scope>NUCLEOTIDE SEQUENCE</scope>
    <source>
        <strain evidence="3">SYSU T00b26</strain>
    </source>
</reference>
<keyword evidence="4" id="KW-1185">Reference proteome</keyword>
<evidence type="ECO:0000313" key="4">
    <source>
        <dbReference type="Proteomes" id="UP001172738"/>
    </source>
</evidence>
<feature type="domain" description="DUF2241" evidence="1">
    <location>
        <begin position="2"/>
        <end position="65"/>
    </location>
</feature>
<dbReference type="PANTHER" id="PTHR39199:SF1">
    <property type="entry name" value="BLR5128 PROTEIN"/>
    <property type="match status" value="1"/>
</dbReference>
<name>A0ABT8G4V8_9MICO</name>
<accession>A0ABT8G4V8</accession>
<dbReference type="EMBL" id="JAUHPV010000007">
    <property type="protein sequence ID" value="MDN4473749.1"/>
    <property type="molecule type" value="Genomic_DNA"/>
</dbReference>
<dbReference type="InterPro" id="IPR027795">
    <property type="entry name" value="CASTOR_ACT_dom"/>
</dbReference>
<dbReference type="PANTHER" id="PTHR39199">
    <property type="entry name" value="BLR5128 PROTEIN"/>
    <property type="match status" value="1"/>
</dbReference>
<sequence>MSGIDDLDLLLAGMSPRLNDGCYVWASVPSIPMGVTPVATIVEDEGISIVVDEATATNLRLDAEYRSAWITLEVHSSLAAVGLTAAFSTALADAGISCNVVAGAKHDHLFVPYEERDRALQVLAEVIG</sequence>
<dbReference type="Pfam" id="PF13840">
    <property type="entry name" value="ACT_7"/>
    <property type="match status" value="1"/>
</dbReference>